<evidence type="ECO:0000313" key="2">
    <source>
        <dbReference type="EMBL" id="KAK4729511.1"/>
    </source>
</evidence>
<comment type="caution">
    <text evidence="2">The sequence shown here is derived from an EMBL/GenBank/DDBJ whole genome shotgun (WGS) entry which is preliminary data.</text>
</comment>
<name>A0AAV9LUU7_9SOLN</name>
<reference evidence="2 3" key="1">
    <citation type="submission" date="2023-10" db="EMBL/GenBank/DDBJ databases">
        <title>Genome-Wide Identification Analysis in wild type Solanum Pinnatisectum Reveals Some Genes Defensing Phytophthora Infestans.</title>
        <authorList>
            <person name="Sun C."/>
        </authorList>
    </citation>
    <scope>NUCLEOTIDE SEQUENCE [LARGE SCALE GENOMIC DNA]</scope>
    <source>
        <strain evidence="2">LQN</strain>
        <tissue evidence="2">Leaf</tissue>
    </source>
</reference>
<dbReference type="AlphaFoldDB" id="A0AAV9LUU7"/>
<evidence type="ECO:0000313" key="3">
    <source>
        <dbReference type="Proteomes" id="UP001311915"/>
    </source>
</evidence>
<dbReference type="PANTHER" id="PTHR22835">
    <property type="entry name" value="ZINC FINGER FYVE DOMAIN CONTAINING PROTEIN"/>
    <property type="match status" value="1"/>
</dbReference>
<dbReference type="EMBL" id="JAWPEI010000004">
    <property type="protein sequence ID" value="KAK4729511.1"/>
    <property type="molecule type" value="Genomic_DNA"/>
</dbReference>
<sequence length="100" mass="11586">MVKIGDAQQMLKLQNPRLMNCIIDRIYQFGDSFFDIENCLRESYCGTHSWCRKLPLGMNFYQNATGCCSNGMFIIDFITIEFSLPLLNSYKDENAESRHA</sequence>
<evidence type="ECO:0000256" key="1">
    <source>
        <dbReference type="ARBA" id="ARBA00008668"/>
    </source>
</evidence>
<accession>A0AAV9LUU7</accession>
<protein>
    <submittedName>
        <fullName evidence="2">Uncharacterized protein</fullName>
    </submittedName>
</protein>
<comment type="similarity">
    <text evidence="1">Belongs to the 'GDSL' lipolytic enzyme family.</text>
</comment>
<proteinExistence type="inferred from homology"/>
<gene>
    <name evidence="2" type="ORF">R3W88_022499</name>
</gene>
<keyword evidence="3" id="KW-1185">Reference proteome</keyword>
<dbReference type="PANTHER" id="PTHR22835:SF632">
    <property type="entry name" value="ALPHA-L-FUCOSIDASE 2"/>
    <property type="match status" value="1"/>
</dbReference>
<organism evidence="2 3">
    <name type="scientific">Solanum pinnatisectum</name>
    <name type="common">tansyleaf nightshade</name>
    <dbReference type="NCBI Taxonomy" id="50273"/>
    <lineage>
        <taxon>Eukaryota</taxon>
        <taxon>Viridiplantae</taxon>
        <taxon>Streptophyta</taxon>
        <taxon>Embryophyta</taxon>
        <taxon>Tracheophyta</taxon>
        <taxon>Spermatophyta</taxon>
        <taxon>Magnoliopsida</taxon>
        <taxon>eudicotyledons</taxon>
        <taxon>Gunneridae</taxon>
        <taxon>Pentapetalae</taxon>
        <taxon>asterids</taxon>
        <taxon>lamiids</taxon>
        <taxon>Solanales</taxon>
        <taxon>Solanaceae</taxon>
        <taxon>Solanoideae</taxon>
        <taxon>Solaneae</taxon>
        <taxon>Solanum</taxon>
    </lineage>
</organism>
<dbReference type="Proteomes" id="UP001311915">
    <property type="component" value="Unassembled WGS sequence"/>
</dbReference>